<dbReference type="Proteomes" id="UP000294535">
    <property type="component" value="Unassembled WGS sequence"/>
</dbReference>
<evidence type="ECO:0008006" key="3">
    <source>
        <dbReference type="Google" id="ProtNLM"/>
    </source>
</evidence>
<gene>
    <name evidence="1" type="ORF">DFQ04_2743</name>
</gene>
<sequence length="207" mass="23837">MKFRFIYLFIGLYFSCVKGLAQEKLYFSQTELGFLYGRGMENWEGKREERMDFTFQTFHGARFTPKQVIGFSVGLDQYQDISLLPIALGYRGFIGKEGKPQIFGGLDLGGGSAVLEKKQEDEWSKSWYEGGIMFSPMAGFKLPSRKGKTALSFTFAYKRQEFSYFQGYFERGNVRPFTTSLLPPGYNSVTETAFLYHSFVFRMGLMF</sequence>
<dbReference type="EMBL" id="SNYF01000007">
    <property type="protein sequence ID" value="TDQ16621.1"/>
    <property type="molecule type" value="Genomic_DNA"/>
</dbReference>
<reference evidence="1 2" key="1">
    <citation type="submission" date="2019-03" db="EMBL/GenBank/DDBJ databases">
        <title>Genomic Encyclopedia of Type Strains, Phase III (KMG-III): the genomes of soil and plant-associated and newly described type strains.</title>
        <authorList>
            <person name="Whitman W."/>
        </authorList>
    </citation>
    <scope>NUCLEOTIDE SEQUENCE [LARGE SCALE GENOMIC DNA]</scope>
    <source>
        <strain evidence="1 2">CECT 8446</strain>
    </source>
</reference>
<name>A0A4R6T7F4_9BACT</name>
<dbReference type="RefSeq" id="WP_133556698.1">
    <property type="nucleotide sequence ID" value="NZ_SNYF01000007.1"/>
</dbReference>
<dbReference type="AlphaFoldDB" id="A0A4R6T7F4"/>
<dbReference type="OrthoDB" id="823563at2"/>
<organism evidence="1 2">
    <name type="scientific">Algoriphagus boseongensis</name>
    <dbReference type="NCBI Taxonomy" id="1442587"/>
    <lineage>
        <taxon>Bacteria</taxon>
        <taxon>Pseudomonadati</taxon>
        <taxon>Bacteroidota</taxon>
        <taxon>Cytophagia</taxon>
        <taxon>Cytophagales</taxon>
        <taxon>Cyclobacteriaceae</taxon>
        <taxon>Algoriphagus</taxon>
    </lineage>
</organism>
<proteinExistence type="predicted"/>
<comment type="caution">
    <text evidence="1">The sequence shown here is derived from an EMBL/GenBank/DDBJ whole genome shotgun (WGS) entry which is preliminary data.</text>
</comment>
<keyword evidence="2" id="KW-1185">Reference proteome</keyword>
<accession>A0A4R6T7F4</accession>
<evidence type="ECO:0000313" key="2">
    <source>
        <dbReference type="Proteomes" id="UP000294535"/>
    </source>
</evidence>
<evidence type="ECO:0000313" key="1">
    <source>
        <dbReference type="EMBL" id="TDQ16621.1"/>
    </source>
</evidence>
<protein>
    <recommendedName>
        <fullName evidence="3">Outer membrane protein with beta-barrel domain</fullName>
    </recommendedName>
</protein>